<evidence type="ECO:0000256" key="8">
    <source>
        <dbReference type="SAM" id="Phobius"/>
    </source>
</evidence>
<accession>A0A5C7F598</accession>
<proteinExistence type="inferred from homology"/>
<organism evidence="9 10">
    <name type="scientific">Alkalicoccus halolimnae</name>
    <dbReference type="NCBI Taxonomy" id="1667239"/>
    <lineage>
        <taxon>Bacteria</taxon>
        <taxon>Bacillati</taxon>
        <taxon>Bacillota</taxon>
        <taxon>Bacilli</taxon>
        <taxon>Bacillales</taxon>
        <taxon>Bacillaceae</taxon>
        <taxon>Alkalicoccus</taxon>
    </lineage>
</organism>
<keyword evidence="4 8" id="KW-0812">Transmembrane</keyword>
<dbReference type="Proteomes" id="UP000321816">
    <property type="component" value="Chromosome"/>
</dbReference>
<feature type="transmembrane region" description="Helical" evidence="8">
    <location>
        <begin position="57"/>
        <end position="88"/>
    </location>
</feature>
<dbReference type="RefSeq" id="WP_147803510.1">
    <property type="nucleotide sequence ID" value="NZ_CP144914.1"/>
</dbReference>
<dbReference type="GO" id="GO:0008360">
    <property type="term" value="P:regulation of cell shape"/>
    <property type="evidence" value="ECO:0007669"/>
    <property type="project" value="UniProtKB-KW"/>
</dbReference>
<feature type="transmembrane region" description="Helical" evidence="8">
    <location>
        <begin position="140"/>
        <end position="162"/>
    </location>
</feature>
<keyword evidence="6 8" id="KW-1133">Transmembrane helix</keyword>
<keyword evidence="5" id="KW-0133">Cell shape</keyword>
<keyword evidence="10" id="KW-1185">Reference proteome</keyword>
<evidence type="ECO:0000256" key="2">
    <source>
        <dbReference type="ARBA" id="ARBA00007776"/>
    </source>
</evidence>
<dbReference type="EMBL" id="CP144914">
    <property type="protein sequence ID" value="WWD79181.1"/>
    <property type="molecule type" value="Genomic_DNA"/>
</dbReference>
<name>A0A5C7F598_9BACI</name>
<comment type="similarity">
    <text evidence="2">Belongs to the MreD family.</text>
</comment>
<reference evidence="9 10" key="1">
    <citation type="submission" date="2024-01" db="EMBL/GenBank/DDBJ databases">
        <title>Complete Genome Sequence of Alkalicoccus halolimnae BZ-SZ-XJ29T, a Moderately Halophilic Bacterium Isolated from a Salt Lake.</title>
        <authorList>
            <person name="Zhao B."/>
        </authorList>
    </citation>
    <scope>NUCLEOTIDE SEQUENCE [LARGE SCALE GENOMIC DNA]</scope>
    <source>
        <strain evidence="9 10">BZ-SZ-XJ29</strain>
    </source>
</reference>
<evidence type="ECO:0000256" key="3">
    <source>
        <dbReference type="ARBA" id="ARBA00022475"/>
    </source>
</evidence>
<feature type="transmembrane region" description="Helical" evidence="8">
    <location>
        <begin position="34"/>
        <end position="50"/>
    </location>
</feature>
<feature type="transmembrane region" description="Helical" evidence="8">
    <location>
        <begin position="100"/>
        <end position="119"/>
    </location>
</feature>
<dbReference type="GO" id="GO:0005886">
    <property type="term" value="C:plasma membrane"/>
    <property type="evidence" value="ECO:0007669"/>
    <property type="project" value="UniProtKB-SubCell"/>
</dbReference>
<protein>
    <submittedName>
        <fullName evidence="9">Rod shape-determining protein MreD</fullName>
    </submittedName>
</protein>
<keyword evidence="7 8" id="KW-0472">Membrane</keyword>
<dbReference type="NCBIfam" id="TIGR03426">
    <property type="entry name" value="shape_MreD"/>
    <property type="match status" value="1"/>
</dbReference>
<evidence type="ECO:0000256" key="4">
    <source>
        <dbReference type="ARBA" id="ARBA00022692"/>
    </source>
</evidence>
<gene>
    <name evidence="9" type="primary">mreD</name>
    <name evidence="9" type="ORF">FTX54_012230</name>
</gene>
<keyword evidence="3" id="KW-1003">Cell membrane</keyword>
<evidence type="ECO:0000313" key="9">
    <source>
        <dbReference type="EMBL" id="WWD79181.1"/>
    </source>
</evidence>
<dbReference type="InterPro" id="IPR007227">
    <property type="entry name" value="Cell_shape_determining_MreD"/>
</dbReference>
<dbReference type="Pfam" id="PF04093">
    <property type="entry name" value="MreD"/>
    <property type="match status" value="1"/>
</dbReference>
<evidence type="ECO:0000256" key="1">
    <source>
        <dbReference type="ARBA" id="ARBA00004651"/>
    </source>
</evidence>
<dbReference type="KEGG" id="ahal:FTX54_012230"/>
<sequence>MSRLALPLAMFVLFLVEGTIFQVLFSGSTSGGWQFVPHFMFILIVLTGIFRGRSHGLFYSIMFGVLYDIVYGPVLGVYTFGFALFTYLFSLSFSSVKRSLRMLTAVVMTAVIFLEYYSYGMMSILGITTQAHDSLFLDRFLPTFLMNLAVAAFMVMPVRYWFYSVDGRSDDR</sequence>
<evidence type="ECO:0000256" key="7">
    <source>
        <dbReference type="ARBA" id="ARBA00023136"/>
    </source>
</evidence>
<evidence type="ECO:0000256" key="6">
    <source>
        <dbReference type="ARBA" id="ARBA00022989"/>
    </source>
</evidence>
<dbReference type="OrthoDB" id="1653857at2"/>
<evidence type="ECO:0000256" key="5">
    <source>
        <dbReference type="ARBA" id="ARBA00022960"/>
    </source>
</evidence>
<comment type="subcellular location">
    <subcellularLocation>
        <location evidence="1">Cell membrane</location>
        <topology evidence="1">Multi-pass membrane protein</topology>
    </subcellularLocation>
</comment>
<evidence type="ECO:0000313" key="10">
    <source>
        <dbReference type="Proteomes" id="UP000321816"/>
    </source>
</evidence>
<dbReference type="AlphaFoldDB" id="A0A5C7F598"/>